<gene>
    <name evidence="4" type="ORF">N7494_006811</name>
</gene>
<dbReference type="PANTHER" id="PTHR24321">
    <property type="entry name" value="DEHYDROGENASES, SHORT CHAIN"/>
    <property type="match status" value="1"/>
</dbReference>
<dbReference type="PRINTS" id="PR00080">
    <property type="entry name" value="SDRFAMILY"/>
</dbReference>
<dbReference type="AlphaFoldDB" id="A0AAD6CZN2"/>
<proteinExistence type="inferred from homology"/>
<dbReference type="CDD" id="cd05233">
    <property type="entry name" value="SDR_c"/>
    <property type="match status" value="1"/>
</dbReference>
<dbReference type="PRINTS" id="PR00081">
    <property type="entry name" value="GDHRDH"/>
</dbReference>
<reference evidence="4 5" key="1">
    <citation type="journal article" date="2023" name="IMA Fungus">
        <title>Comparative genomic study of the Penicillium genus elucidates a diverse pangenome and 15 lateral gene transfer events.</title>
        <authorList>
            <person name="Petersen C."/>
            <person name="Sorensen T."/>
            <person name="Nielsen M.R."/>
            <person name="Sondergaard T.E."/>
            <person name="Sorensen J.L."/>
            <person name="Fitzpatrick D.A."/>
            <person name="Frisvad J.C."/>
            <person name="Nielsen K.L."/>
        </authorList>
    </citation>
    <scope>NUCLEOTIDE SEQUENCE [LARGE SCALE GENOMIC DNA]</scope>
    <source>
        <strain evidence="4 5">IBT 35679</strain>
    </source>
</reference>
<dbReference type="FunFam" id="3.40.50.720:FF:000084">
    <property type="entry name" value="Short-chain dehydrogenase reductase"/>
    <property type="match status" value="1"/>
</dbReference>
<dbReference type="Pfam" id="PF13561">
    <property type="entry name" value="adh_short_C2"/>
    <property type="match status" value="1"/>
</dbReference>
<evidence type="ECO:0000256" key="1">
    <source>
        <dbReference type="ARBA" id="ARBA00006484"/>
    </source>
</evidence>
<keyword evidence="5" id="KW-1185">Reference proteome</keyword>
<dbReference type="SUPFAM" id="SSF51735">
    <property type="entry name" value="NAD(P)-binding Rossmann-fold domains"/>
    <property type="match status" value="1"/>
</dbReference>
<accession>A0AAD6CZN2</accession>
<evidence type="ECO:0000313" key="4">
    <source>
        <dbReference type="EMBL" id="KAJ5541735.1"/>
    </source>
</evidence>
<keyword evidence="3" id="KW-0560">Oxidoreductase</keyword>
<dbReference type="PANTHER" id="PTHR24321:SF12">
    <property type="entry name" value="SHORT-CHAIN DEHYDROGENASE_REDUCTASE FAMILY, PUTATIVE (AFU_ORTHOLOGUE AFUA_5G14340)-RELATED"/>
    <property type="match status" value="1"/>
</dbReference>
<dbReference type="Proteomes" id="UP001220324">
    <property type="component" value="Unassembled WGS sequence"/>
</dbReference>
<protein>
    <submittedName>
        <fullName evidence="4">Uncharacterized protein</fullName>
    </submittedName>
</protein>
<keyword evidence="2" id="KW-0521">NADP</keyword>
<dbReference type="GO" id="GO:0016491">
    <property type="term" value="F:oxidoreductase activity"/>
    <property type="evidence" value="ECO:0007669"/>
    <property type="project" value="UniProtKB-KW"/>
</dbReference>
<comment type="caution">
    <text evidence="4">The sequence shown here is derived from an EMBL/GenBank/DDBJ whole genome shotgun (WGS) entry which is preliminary data.</text>
</comment>
<evidence type="ECO:0000256" key="2">
    <source>
        <dbReference type="ARBA" id="ARBA00022857"/>
    </source>
</evidence>
<name>A0AAD6CZN2_9EURO</name>
<dbReference type="Gene3D" id="3.40.50.720">
    <property type="entry name" value="NAD(P)-binding Rossmann-like Domain"/>
    <property type="match status" value="1"/>
</dbReference>
<dbReference type="EMBL" id="JAQIZZ010000005">
    <property type="protein sequence ID" value="KAJ5541735.1"/>
    <property type="molecule type" value="Genomic_DNA"/>
</dbReference>
<evidence type="ECO:0000313" key="5">
    <source>
        <dbReference type="Proteomes" id="UP001220324"/>
    </source>
</evidence>
<dbReference type="InterPro" id="IPR036291">
    <property type="entry name" value="NAD(P)-bd_dom_sf"/>
</dbReference>
<sequence length="264" mass="28478">MNFHPDSVVFVTGAGGTVGRATILQFARDGVSKIAGLDIMPEGIAESEKLLKLEFPNVKFLPIIADLTQISQVQSAIELTVKEFGRLDHAVNNAGIGQILLPTAETSPDEFEKVMNVNLKGVWHCEKYELEQMMKQDPLPTSVPGRASARGTIVNVDSVLGLIAIPNLAIYTMSKHAVLGLTRTDALDYATKGIRINSICPGFIDTPLLTEEKRKGLAPSIAKTPMGRLATPQEVSDGVVFLSSERSSYITGTELKVDGGYCIH</sequence>
<evidence type="ECO:0000256" key="3">
    <source>
        <dbReference type="ARBA" id="ARBA00023002"/>
    </source>
</evidence>
<organism evidence="4 5">
    <name type="scientific">Penicillium frequentans</name>
    <dbReference type="NCBI Taxonomy" id="3151616"/>
    <lineage>
        <taxon>Eukaryota</taxon>
        <taxon>Fungi</taxon>
        <taxon>Dikarya</taxon>
        <taxon>Ascomycota</taxon>
        <taxon>Pezizomycotina</taxon>
        <taxon>Eurotiomycetes</taxon>
        <taxon>Eurotiomycetidae</taxon>
        <taxon>Eurotiales</taxon>
        <taxon>Aspergillaceae</taxon>
        <taxon>Penicillium</taxon>
    </lineage>
</organism>
<comment type="similarity">
    <text evidence="1">Belongs to the short-chain dehydrogenases/reductases (SDR) family.</text>
</comment>
<dbReference type="InterPro" id="IPR002347">
    <property type="entry name" value="SDR_fam"/>
</dbReference>